<dbReference type="Gene3D" id="3.40.50.720">
    <property type="entry name" value="NAD(P)-binding Rossmann-like Domain"/>
    <property type="match status" value="1"/>
</dbReference>
<dbReference type="PANTHER" id="PTHR43245:SF58">
    <property type="entry name" value="BLL5923 PROTEIN"/>
    <property type="match status" value="1"/>
</dbReference>
<organism evidence="2 3">
    <name type="scientific">Burkholderia lata (strain ATCC 17760 / DSM 23089 / LMG 22485 / NCIMB 9086 / R18194 / 383)</name>
    <dbReference type="NCBI Taxonomy" id="482957"/>
    <lineage>
        <taxon>Bacteria</taxon>
        <taxon>Pseudomonadati</taxon>
        <taxon>Pseudomonadota</taxon>
        <taxon>Betaproteobacteria</taxon>
        <taxon>Burkholderiales</taxon>
        <taxon>Burkholderiaceae</taxon>
        <taxon>Burkholderia</taxon>
        <taxon>Burkholderia cepacia complex</taxon>
    </lineage>
</organism>
<protein>
    <submittedName>
        <fullName evidence="2">Putative nucleotide sugar epimerase/dehydratase</fullName>
    </submittedName>
</protein>
<dbReference type="InterPro" id="IPR036291">
    <property type="entry name" value="NAD(P)-bd_dom_sf"/>
</dbReference>
<reference evidence="2 3" key="1">
    <citation type="submission" date="2019-09" db="EMBL/GenBank/DDBJ databases">
        <authorList>
            <person name="Depoorter E."/>
        </authorList>
    </citation>
    <scope>NUCLEOTIDE SEQUENCE [LARGE SCALE GENOMIC DNA]</scope>
    <source>
        <strain evidence="2">LMG 6863</strain>
    </source>
</reference>
<feature type="domain" description="NAD-dependent epimerase/dehydratase" evidence="1">
    <location>
        <begin position="4"/>
        <end position="221"/>
    </location>
</feature>
<dbReference type="Proteomes" id="UP000494170">
    <property type="component" value="Unassembled WGS sequence"/>
</dbReference>
<evidence type="ECO:0000313" key="2">
    <source>
        <dbReference type="EMBL" id="VWB74032.1"/>
    </source>
</evidence>
<evidence type="ECO:0000259" key="1">
    <source>
        <dbReference type="Pfam" id="PF01370"/>
    </source>
</evidence>
<dbReference type="InterPro" id="IPR050177">
    <property type="entry name" value="Lipid_A_modif_metabolic_enz"/>
</dbReference>
<dbReference type="Pfam" id="PF01370">
    <property type="entry name" value="Epimerase"/>
    <property type="match status" value="1"/>
</dbReference>
<accession>A0A6P2M0V1</accession>
<dbReference type="RefSeq" id="WP_174941539.1">
    <property type="nucleotide sequence ID" value="NZ_CABVPY010000019.1"/>
</dbReference>
<evidence type="ECO:0000313" key="3">
    <source>
        <dbReference type="Proteomes" id="UP000494170"/>
    </source>
</evidence>
<sequence>MRLLVTGGNGFVGRALCRLASERGHDTTALVGKPSSLSVREWVHTPRDFVNVGSAWPDDLSCDVVVHLAARVHEMGANERTQLERYRETNVAGSLRVARAAVERGCRRFIYVSSIKVMGEVDPGVPLDESMTPRPVDPYGISKLEAEVALRDLGRHTGMEIVCLRPPLIYGPGVRANFLRLVDAVAKGVPLPLGAAHARRSMVFIDNFVDALCLVAERDNIRSPVYHVTDGEDASVRELVMDIGRCLDVSPRLFPIPAGWLKMAGRLLGRGEVVQRLVTSLRVDGDLIRVELGWSPPLSRVEGLQRTIDWYRTDAGRG</sequence>
<dbReference type="PANTHER" id="PTHR43245">
    <property type="entry name" value="BIFUNCTIONAL POLYMYXIN RESISTANCE PROTEIN ARNA"/>
    <property type="match status" value="1"/>
</dbReference>
<dbReference type="AlphaFoldDB" id="A0A6P2M0V1"/>
<proteinExistence type="predicted"/>
<name>A0A6P2M0V1_BURL3</name>
<gene>
    <name evidence="2" type="ORF">BLA6863_03493</name>
</gene>
<dbReference type="InterPro" id="IPR001509">
    <property type="entry name" value="Epimerase_deHydtase"/>
</dbReference>
<dbReference type="SUPFAM" id="SSF51735">
    <property type="entry name" value="NAD(P)-binding Rossmann-fold domains"/>
    <property type="match status" value="1"/>
</dbReference>
<dbReference type="EMBL" id="CABVPY010000019">
    <property type="protein sequence ID" value="VWB74032.1"/>
    <property type="molecule type" value="Genomic_DNA"/>
</dbReference>